<dbReference type="Proteomes" id="UP000739538">
    <property type="component" value="Unassembled WGS sequence"/>
</dbReference>
<name>A0A956SG62_UNCEI</name>
<proteinExistence type="predicted"/>
<gene>
    <name evidence="1" type="ORF">KDA27_27000</name>
</gene>
<sequence>MSIDKRAYFSFSDETQREIARRQNYVCAVCGTSLGAGNTRILVNFHHVIGVQSGNPANPAHTFIRTADNGVMVCDESVDKTRAESCHGLVAHGESRFAGFSAYANAFPYSHGRGASGRHRQWVKWIEERAGFVFATE</sequence>
<dbReference type="AlphaFoldDB" id="A0A956SG62"/>
<dbReference type="EMBL" id="JAGQHS010000357">
    <property type="protein sequence ID" value="MCA9759472.1"/>
    <property type="molecule type" value="Genomic_DNA"/>
</dbReference>
<protein>
    <submittedName>
        <fullName evidence="1">Uncharacterized protein</fullName>
    </submittedName>
</protein>
<comment type="caution">
    <text evidence="1">The sequence shown here is derived from an EMBL/GenBank/DDBJ whole genome shotgun (WGS) entry which is preliminary data.</text>
</comment>
<evidence type="ECO:0000313" key="2">
    <source>
        <dbReference type="Proteomes" id="UP000739538"/>
    </source>
</evidence>
<organism evidence="1 2">
    <name type="scientific">Eiseniibacteriota bacterium</name>
    <dbReference type="NCBI Taxonomy" id="2212470"/>
    <lineage>
        <taxon>Bacteria</taxon>
        <taxon>Candidatus Eiseniibacteriota</taxon>
    </lineage>
</organism>
<accession>A0A956SG62</accession>
<evidence type="ECO:0000313" key="1">
    <source>
        <dbReference type="EMBL" id="MCA9759472.1"/>
    </source>
</evidence>
<reference evidence="1" key="1">
    <citation type="submission" date="2020-04" db="EMBL/GenBank/DDBJ databases">
        <authorList>
            <person name="Zhang T."/>
        </authorList>
    </citation>
    <scope>NUCLEOTIDE SEQUENCE</scope>
    <source>
        <strain evidence="1">HKST-UBA02</strain>
    </source>
</reference>
<reference evidence="1" key="2">
    <citation type="journal article" date="2021" name="Microbiome">
        <title>Successional dynamics and alternative stable states in a saline activated sludge microbial community over 9 years.</title>
        <authorList>
            <person name="Wang Y."/>
            <person name="Ye J."/>
            <person name="Ju F."/>
            <person name="Liu L."/>
            <person name="Boyd J.A."/>
            <person name="Deng Y."/>
            <person name="Parks D.H."/>
            <person name="Jiang X."/>
            <person name="Yin X."/>
            <person name="Woodcroft B.J."/>
            <person name="Tyson G.W."/>
            <person name="Hugenholtz P."/>
            <person name="Polz M.F."/>
            <person name="Zhang T."/>
        </authorList>
    </citation>
    <scope>NUCLEOTIDE SEQUENCE</scope>
    <source>
        <strain evidence="1">HKST-UBA02</strain>
    </source>
</reference>